<evidence type="ECO:0000256" key="6">
    <source>
        <dbReference type="ARBA" id="ARBA00022759"/>
    </source>
</evidence>
<dbReference type="EC" id="3.1.-.-" evidence="9"/>
<reference evidence="10" key="1">
    <citation type="journal article" date="2021" name="PeerJ">
        <title>Extensive microbial diversity within the chicken gut microbiome revealed by metagenomics and culture.</title>
        <authorList>
            <person name="Gilroy R."/>
            <person name="Ravi A."/>
            <person name="Getino M."/>
            <person name="Pursley I."/>
            <person name="Horton D.L."/>
            <person name="Alikhan N.F."/>
            <person name="Baker D."/>
            <person name="Gharbi K."/>
            <person name="Hall N."/>
            <person name="Watson M."/>
            <person name="Adriaenssens E.M."/>
            <person name="Foster-Nyarko E."/>
            <person name="Jarju S."/>
            <person name="Secka A."/>
            <person name="Antonio M."/>
            <person name="Oren A."/>
            <person name="Chaudhuri R.R."/>
            <person name="La Ragione R."/>
            <person name="Hildebrand F."/>
            <person name="Pallen M.J."/>
        </authorList>
    </citation>
    <scope>NUCLEOTIDE SEQUENCE</scope>
    <source>
        <strain evidence="10">6019</strain>
    </source>
</reference>
<evidence type="ECO:0000313" key="11">
    <source>
        <dbReference type="Proteomes" id="UP000763505"/>
    </source>
</evidence>
<evidence type="ECO:0000256" key="4">
    <source>
        <dbReference type="ARBA" id="ARBA00022722"/>
    </source>
</evidence>
<dbReference type="PANTHER" id="PTHR46986:SF1">
    <property type="entry name" value="ENDORIBONUCLEASE YBEY, CHLOROPLASTIC"/>
    <property type="match status" value="1"/>
</dbReference>
<keyword evidence="3 9" id="KW-0698">rRNA processing</keyword>
<dbReference type="Gene3D" id="3.40.390.30">
    <property type="entry name" value="Metalloproteases ('zincins'), catalytic domain"/>
    <property type="match status" value="1"/>
</dbReference>
<evidence type="ECO:0000256" key="5">
    <source>
        <dbReference type="ARBA" id="ARBA00022723"/>
    </source>
</evidence>
<keyword evidence="7 9" id="KW-0378">Hydrolase</keyword>
<evidence type="ECO:0000256" key="9">
    <source>
        <dbReference type="HAMAP-Rule" id="MF_00009"/>
    </source>
</evidence>
<keyword evidence="4 9" id="KW-0540">Nuclease</keyword>
<evidence type="ECO:0000256" key="8">
    <source>
        <dbReference type="ARBA" id="ARBA00022833"/>
    </source>
</evidence>
<comment type="subcellular location">
    <subcellularLocation>
        <location evidence="9">Cytoplasm</location>
    </subcellularLocation>
</comment>
<feature type="binding site" evidence="9">
    <location>
        <position position="122"/>
    </location>
    <ligand>
        <name>Zn(2+)</name>
        <dbReference type="ChEBI" id="CHEBI:29105"/>
        <note>catalytic</note>
    </ligand>
</feature>
<comment type="function">
    <text evidence="9">Single strand-specific metallo-endoribonuclease involved in late-stage 70S ribosome quality control and in maturation of the 3' terminus of the 16S rRNA.</text>
</comment>
<proteinExistence type="inferred from homology"/>
<comment type="cofactor">
    <cofactor evidence="9">
        <name>Zn(2+)</name>
        <dbReference type="ChEBI" id="CHEBI:29105"/>
    </cofactor>
    <text evidence="9">Binds 1 zinc ion.</text>
</comment>
<evidence type="ECO:0000256" key="3">
    <source>
        <dbReference type="ARBA" id="ARBA00022552"/>
    </source>
</evidence>
<dbReference type="GO" id="GO:0008270">
    <property type="term" value="F:zinc ion binding"/>
    <property type="evidence" value="ECO:0007669"/>
    <property type="project" value="UniProtKB-UniRule"/>
</dbReference>
<sequence>MLTIDFIDDRSVLDDDIKTSTEALLQFAYTYLKQEEEAELSVSYVTNEEIQKINRDYRNKDEVTDVISFAMEDGDDEIDVEGAERVLGDIIIADDVARNQAAEYGHTNKREYLFLALHGFLHLMGYDHIEKDEEVEMNRLQDDILNEFGISRDA</sequence>
<evidence type="ECO:0000256" key="1">
    <source>
        <dbReference type="ARBA" id="ARBA00010875"/>
    </source>
</evidence>
<keyword evidence="5 9" id="KW-0479">Metal-binding</keyword>
<comment type="similarity">
    <text evidence="1 9">Belongs to the endoribonuclease YbeY family.</text>
</comment>
<dbReference type="AlphaFoldDB" id="A0A921B6G1"/>
<dbReference type="PANTHER" id="PTHR46986">
    <property type="entry name" value="ENDORIBONUCLEASE YBEY, CHLOROPLASTIC"/>
    <property type="match status" value="1"/>
</dbReference>
<dbReference type="GO" id="GO:0005737">
    <property type="term" value="C:cytoplasm"/>
    <property type="evidence" value="ECO:0007669"/>
    <property type="project" value="UniProtKB-SubCell"/>
</dbReference>
<keyword evidence="8 9" id="KW-0862">Zinc</keyword>
<reference evidence="10" key="2">
    <citation type="submission" date="2021-09" db="EMBL/GenBank/DDBJ databases">
        <authorList>
            <person name="Gilroy R."/>
        </authorList>
    </citation>
    <scope>NUCLEOTIDE SEQUENCE</scope>
    <source>
        <strain evidence="10">6019</strain>
    </source>
</reference>
<keyword evidence="6 9" id="KW-0255">Endonuclease</keyword>
<dbReference type="HAMAP" id="MF_00009">
    <property type="entry name" value="Endoribonucl_YbeY"/>
    <property type="match status" value="1"/>
</dbReference>
<evidence type="ECO:0000256" key="2">
    <source>
        <dbReference type="ARBA" id="ARBA00022517"/>
    </source>
</evidence>
<keyword evidence="9" id="KW-0963">Cytoplasm</keyword>
<protein>
    <recommendedName>
        <fullName evidence="9">Endoribonuclease YbeY</fullName>
        <ecNumber evidence="9">3.1.-.-</ecNumber>
    </recommendedName>
</protein>
<dbReference type="InterPro" id="IPR020549">
    <property type="entry name" value="YbeY_CS"/>
</dbReference>
<comment type="caution">
    <text evidence="10">The sequence shown here is derived from an EMBL/GenBank/DDBJ whole genome shotgun (WGS) entry which is preliminary data.</text>
</comment>
<evidence type="ECO:0000256" key="7">
    <source>
        <dbReference type="ARBA" id="ARBA00022801"/>
    </source>
</evidence>
<dbReference type="GO" id="GO:0004521">
    <property type="term" value="F:RNA endonuclease activity"/>
    <property type="evidence" value="ECO:0007669"/>
    <property type="project" value="UniProtKB-UniRule"/>
</dbReference>
<feature type="binding site" evidence="9">
    <location>
        <position position="118"/>
    </location>
    <ligand>
        <name>Zn(2+)</name>
        <dbReference type="ChEBI" id="CHEBI:29105"/>
        <note>catalytic</note>
    </ligand>
</feature>
<gene>
    <name evidence="9 10" type="primary">ybeY</name>
    <name evidence="10" type="ORF">K8V35_03610</name>
</gene>
<dbReference type="InterPro" id="IPR002036">
    <property type="entry name" value="YbeY"/>
</dbReference>
<dbReference type="InterPro" id="IPR023091">
    <property type="entry name" value="MetalPrtase_cat_dom_sf_prd"/>
</dbReference>
<dbReference type="Proteomes" id="UP000763505">
    <property type="component" value="Unassembled WGS sequence"/>
</dbReference>
<name>A0A921B6G1_9STAP</name>
<dbReference type="EMBL" id="DYYI01000035">
    <property type="protein sequence ID" value="HJE19423.1"/>
    <property type="molecule type" value="Genomic_DNA"/>
</dbReference>
<dbReference type="GO" id="GO:0006364">
    <property type="term" value="P:rRNA processing"/>
    <property type="evidence" value="ECO:0007669"/>
    <property type="project" value="UniProtKB-UniRule"/>
</dbReference>
<accession>A0A921B6G1</accession>
<dbReference type="NCBIfam" id="TIGR00043">
    <property type="entry name" value="rRNA maturation RNase YbeY"/>
    <property type="match status" value="1"/>
</dbReference>
<dbReference type="PROSITE" id="PS01306">
    <property type="entry name" value="UPF0054"/>
    <property type="match status" value="1"/>
</dbReference>
<evidence type="ECO:0000313" key="10">
    <source>
        <dbReference type="EMBL" id="HJE19423.1"/>
    </source>
</evidence>
<keyword evidence="2 9" id="KW-0690">Ribosome biogenesis</keyword>
<dbReference type="Pfam" id="PF02130">
    <property type="entry name" value="YbeY"/>
    <property type="match status" value="1"/>
</dbReference>
<dbReference type="GO" id="GO:0004222">
    <property type="term" value="F:metalloendopeptidase activity"/>
    <property type="evidence" value="ECO:0007669"/>
    <property type="project" value="InterPro"/>
</dbReference>
<dbReference type="SUPFAM" id="SSF55486">
    <property type="entry name" value="Metalloproteases ('zincins'), catalytic domain"/>
    <property type="match status" value="1"/>
</dbReference>
<organism evidence="10 11">
    <name type="scientific">Aliicoccus persicus</name>
    <dbReference type="NCBI Taxonomy" id="930138"/>
    <lineage>
        <taxon>Bacteria</taxon>
        <taxon>Bacillati</taxon>
        <taxon>Bacillota</taxon>
        <taxon>Bacilli</taxon>
        <taxon>Bacillales</taxon>
        <taxon>Staphylococcaceae</taxon>
        <taxon>Aliicoccus</taxon>
    </lineage>
</organism>
<feature type="binding site" evidence="9">
    <location>
        <position position="128"/>
    </location>
    <ligand>
        <name>Zn(2+)</name>
        <dbReference type="ChEBI" id="CHEBI:29105"/>
        <note>catalytic</note>
    </ligand>
</feature>